<dbReference type="SUPFAM" id="SSF52047">
    <property type="entry name" value="RNI-like"/>
    <property type="match status" value="1"/>
</dbReference>
<dbReference type="EMBL" id="MU167258">
    <property type="protein sequence ID" value="KAG0146657.1"/>
    <property type="molecule type" value="Genomic_DNA"/>
</dbReference>
<evidence type="ECO:0008006" key="3">
    <source>
        <dbReference type="Google" id="ProtNLM"/>
    </source>
</evidence>
<keyword evidence="2" id="KW-1185">Reference proteome</keyword>
<reference evidence="1" key="1">
    <citation type="submission" date="2013-11" db="EMBL/GenBank/DDBJ databases">
        <title>Genome sequence of the fusiform rust pathogen reveals effectors for host alternation and coevolution with pine.</title>
        <authorList>
            <consortium name="DOE Joint Genome Institute"/>
            <person name="Smith K."/>
            <person name="Pendleton A."/>
            <person name="Kubisiak T."/>
            <person name="Anderson C."/>
            <person name="Salamov A."/>
            <person name="Aerts A."/>
            <person name="Riley R."/>
            <person name="Clum A."/>
            <person name="Lindquist E."/>
            <person name="Ence D."/>
            <person name="Campbell M."/>
            <person name="Kronenberg Z."/>
            <person name="Feau N."/>
            <person name="Dhillon B."/>
            <person name="Hamelin R."/>
            <person name="Burleigh J."/>
            <person name="Smith J."/>
            <person name="Yandell M."/>
            <person name="Nelson C."/>
            <person name="Grigoriev I."/>
            <person name="Davis J."/>
        </authorList>
    </citation>
    <scope>NUCLEOTIDE SEQUENCE</scope>
    <source>
        <strain evidence="1">G11</strain>
    </source>
</reference>
<sequence length="447" mass="51938">MESGRSSVKYPQPTSTTSSKAAFNHFDCLPDEVILVIVEDLRRDFLEPSSLLSFATVNQRIYNICHAILWEEIHLSRLLPLSLENLTNNILPKHGHCILSIKIEPSKDWFRASPKSLRQKNYIKASQTNSNKWSPHTLKRRETLSPENVTSILTYCPNLQKISLDFQELLSRRTFEEISAALDVHLPALVSNLSQLCHLEIKFSLELPMQVSCIIKTLSNLPDLKSLSLSNLSSANEENEESEMNELGKSISNLKKLDKLTFFGITFLNCSYLVWSTSSLIKELEIIDCHEFRALKAIEFINSFTPNLIKLSLQFIIDPWDDNFEELNNLNFSHYFNLPFLIELILWDTIECEMGYFNYFKSSLNLKRFSYFGLKTILKFNLFVKFICIDLNWIHLKSITLQILPELTQQFNNNHNNQVKDLLIEFCNKHQIQLTLLMCEDDKWLKD</sequence>
<organism evidence="1 2">
    <name type="scientific">Cronartium quercuum f. sp. fusiforme G11</name>
    <dbReference type="NCBI Taxonomy" id="708437"/>
    <lineage>
        <taxon>Eukaryota</taxon>
        <taxon>Fungi</taxon>
        <taxon>Dikarya</taxon>
        <taxon>Basidiomycota</taxon>
        <taxon>Pucciniomycotina</taxon>
        <taxon>Pucciniomycetes</taxon>
        <taxon>Pucciniales</taxon>
        <taxon>Coleosporiaceae</taxon>
        <taxon>Cronartium</taxon>
    </lineage>
</organism>
<dbReference type="InterPro" id="IPR032675">
    <property type="entry name" value="LRR_dom_sf"/>
</dbReference>
<evidence type="ECO:0000313" key="2">
    <source>
        <dbReference type="Proteomes" id="UP000886653"/>
    </source>
</evidence>
<gene>
    <name evidence="1" type="ORF">CROQUDRAFT_715492</name>
</gene>
<dbReference type="Proteomes" id="UP000886653">
    <property type="component" value="Unassembled WGS sequence"/>
</dbReference>
<evidence type="ECO:0000313" key="1">
    <source>
        <dbReference type="EMBL" id="KAG0146657.1"/>
    </source>
</evidence>
<dbReference type="Gene3D" id="3.80.10.10">
    <property type="entry name" value="Ribonuclease Inhibitor"/>
    <property type="match status" value="1"/>
</dbReference>
<accession>A0A9P6NM28</accession>
<comment type="caution">
    <text evidence="1">The sequence shown here is derived from an EMBL/GenBank/DDBJ whole genome shotgun (WGS) entry which is preliminary data.</text>
</comment>
<protein>
    <recommendedName>
        <fullName evidence="3">F-box domain-containing protein</fullName>
    </recommendedName>
</protein>
<proteinExistence type="predicted"/>
<name>A0A9P6NM28_9BASI</name>
<dbReference type="AlphaFoldDB" id="A0A9P6NM28"/>